<evidence type="ECO:0000313" key="4">
    <source>
        <dbReference type="Proteomes" id="UP000275408"/>
    </source>
</evidence>
<proteinExistence type="predicted"/>
<organism evidence="3 4">
    <name type="scientific">Pocillopora damicornis</name>
    <name type="common">Cauliflower coral</name>
    <name type="synonym">Millepora damicornis</name>
    <dbReference type="NCBI Taxonomy" id="46731"/>
    <lineage>
        <taxon>Eukaryota</taxon>
        <taxon>Metazoa</taxon>
        <taxon>Cnidaria</taxon>
        <taxon>Anthozoa</taxon>
        <taxon>Hexacorallia</taxon>
        <taxon>Scleractinia</taxon>
        <taxon>Astrocoeniina</taxon>
        <taxon>Pocilloporidae</taxon>
        <taxon>Pocillopora</taxon>
    </lineage>
</organism>
<feature type="region of interest" description="Disordered" evidence="1">
    <location>
        <begin position="144"/>
        <end position="228"/>
    </location>
</feature>
<comment type="caution">
    <text evidence="3">The sequence shown here is derived from an EMBL/GenBank/DDBJ whole genome shotgun (WGS) entry which is preliminary data.</text>
</comment>
<evidence type="ECO:0000259" key="2">
    <source>
        <dbReference type="Pfam" id="PF20691"/>
    </source>
</evidence>
<dbReference type="Pfam" id="PF20691">
    <property type="entry name" value="TAGT"/>
    <property type="match status" value="1"/>
</dbReference>
<dbReference type="STRING" id="46731.A0A3M6V0D4"/>
<reference evidence="3 4" key="1">
    <citation type="journal article" date="2018" name="Sci. Rep.">
        <title>Comparative analysis of the Pocillopora damicornis genome highlights role of immune system in coral evolution.</title>
        <authorList>
            <person name="Cunning R."/>
            <person name="Bay R.A."/>
            <person name="Gillette P."/>
            <person name="Baker A.C."/>
            <person name="Traylor-Knowles N."/>
        </authorList>
    </citation>
    <scope>NUCLEOTIDE SEQUENCE [LARGE SCALE GENOMIC DNA]</scope>
    <source>
        <strain evidence="3">RSMAS</strain>
        <tissue evidence="3">Whole animal</tissue>
    </source>
</reference>
<feature type="compositionally biased region" description="Basic and acidic residues" evidence="1">
    <location>
        <begin position="1"/>
        <end position="16"/>
    </location>
</feature>
<dbReference type="AlphaFoldDB" id="A0A3M6V0D4"/>
<evidence type="ECO:0000256" key="1">
    <source>
        <dbReference type="SAM" id="MobiDB-lite"/>
    </source>
</evidence>
<dbReference type="EMBL" id="RCHS01000379">
    <property type="protein sequence ID" value="RMX59299.1"/>
    <property type="molecule type" value="Genomic_DNA"/>
</dbReference>
<protein>
    <recommendedName>
        <fullName evidence="2">TET-Associated Glycosyltransferase domain-containing protein</fullName>
    </recommendedName>
</protein>
<gene>
    <name evidence="3" type="ORF">pdam_00011885</name>
</gene>
<feature type="region of interest" description="Disordered" evidence="1">
    <location>
        <begin position="483"/>
        <end position="509"/>
    </location>
</feature>
<feature type="compositionally biased region" description="Pro residues" evidence="1">
    <location>
        <begin position="184"/>
        <end position="227"/>
    </location>
</feature>
<dbReference type="Proteomes" id="UP000275408">
    <property type="component" value="Unassembled WGS sequence"/>
</dbReference>
<name>A0A3M6V0D4_POCDA</name>
<dbReference type="InterPro" id="IPR049100">
    <property type="entry name" value="TAGT"/>
</dbReference>
<sequence>MSMSKEKKSKKPKDIVDELTEEVDDLNIGNSDGEDTKQGGDQTPENKSKRNETEKGARKKLSFSPEVNKGELIEGDPWDSTPMRDKVDESSVYTVSNEWKTSGKVDLGKIYQKLPAFVKEIRGKTCRQELEEILKKENGGLVTTNILQNPSPHVKEIVDKQRPKDKPSLPEGEQSFKAYSLLPPEGPPPEGPPPEGPPPEGPPPEGPPPEGPPPEGPPPEGPPPEGPPTWFLDCEYMCKVHLPGNTSHWLDHSDKTGKRIRAVRPDKIKQRWIFIPSFRRAQIALLDWPKDDIMTPENTIRILVVRPTEFQEYVKYCGHEFHIISLPNDEIGAGYPRLWIQKFALRLKLEFIWMIDDSVECFYEYHSTDGEGTKYAPERRRKFSLVFQDIEGLVQNAKSNPCPIAAMSPRRFRGPKPELKDLLAPLPPRMAVYLNLEALKSKDIYYRPELQVLEDMVFAYECEQNGLRALTYNRFHLQDKRWTDTGARSSSVQQKMKESNEKSDANTTG</sequence>
<feature type="compositionally biased region" description="Basic and acidic residues" evidence="1">
    <location>
        <begin position="34"/>
        <end position="56"/>
    </location>
</feature>
<feature type="compositionally biased region" description="Basic and acidic residues" evidence="1">
    <location>
        <begin position="153"/>
        <end position="168"/>
    </location>
</feature>
<feature type="compositionally biased region" description="Basic and acidic residues" evidence="1">
    <location>
        <begin position="495"/>
        <end position="509"/>
    </location>
</feature>
<feature type="region of interest" description="Disordered" evidence="1">
    <location>
        <begin position="1"/>
        <end position="85"/>
    </location>
</feature>
<feature type="domain" description="TET-Associated Glycosyltransferase" evidence="2">
    <location>
        <begin position="273"/>
        <end position="482"/>
    </location>
</feature>
<keyword evidence="4" id="KW-1185">Reference proteome</keyword>
<dbReference type="OrthoDB" id="5985770at2759"/>
<accession>A0A3M6V0D4</accession>
<evidence type="ECO:0000313" key="3">
    <source>
        <dbReference type="EMBL" id="RMX59299.1"/>
    </source>
</evidence>